<evidence type="ECO:0000256" key="2">
    <source>
        <dbReference type="ARBA" id="ARBA00022475"/>
    </source>
</evidence>
<evidence type="ECO:0000313" key="8">
    <source>
        <dbReference type="Proteomes" id="UP000542674"/>
    </source>
</evidence>
<reference evidence="7 8" key="1">
    <citation type="submission" date="2020-08" db="EMBL/GenBank/DDBJ databases">
        <title>Sequencing the genomes of 1000 actinobacteria strains.</title>
        <authorList>
            <person name="Klenk H.-P."/>
        </authorList>
    </citation>
    <scope>NUCLEOTIDE SEQUENCE [LARGE SCALE GENOMIC DNA]</scope>
    <source>
        <strain evidence="7 8">DSM 45084</strain>
    </source>
</reference>
<keyword evidence="7" id="KW-0282">Flagellum</keyword>
<keyword evidence="7" id="KW-0969">Cilium</keyword>
<evidence type="ECO:0000256" key="1">
    <source>
        <dbReference type="ARBA" id="ARBA00004236"/>
    </source>
</evidence>
<evidence type="ECO:0000313" key="7">
    <source>
        <dbReference type="EMBL" id="MBB4968375.1"/>
    </source>
</evidence>
<evidence type="ECO:0000256" key="5">
    <source>
        <dbReference type="ARBA" id="ARBA00023136"/>
    </source>
</evidence>
<dbReference type="GO" id="GO:0016020">
    <property type="term" value="C:membrane"/>
    <property type="evidence" value="ECO:0007669"/>
    <property type="project" value="InterPro"/>
</dbReference>
<evidence type="ECO:0000256" key="4">
    <source>
        <dbReference type="ARBA" id="ARBA00022989"/>
    </source>
</evidence>
<dbReference type="AlphaFoldDB" id="A0A7W7WYF1"/>
<keyword evidence="5 6" id="KW-0472">Membrane</keyword>
<gene>
    <name evidence="7" type="ORF">F4559_005734</name>
</gene>
<name>A0A7W7WYF1_9PSEU</name>
<organism evidence="7 8">
    <name type="scientific">Saccharothrix violaceirubra</name>
    <dbReference type="NCBI Taxonomy" id="413306"/>
    <lineage>
        <taxon>Bacteria</taxon>
        <taxon>Bacillati</taxon>
        <taxon>Actinomycetota</taxon>
        <taxon>Actinomycetes</taxon>
        <taxon>Pseudonocardiales</taxon>
        <taxon>Pseudonocardiaceae</taxon>
        <taxon>Saccharothrix</taxon>
    </lineage>
</organism>
<keyword evidence="3 6" id="KW-0812">Transmembrane</keyword>
<dbReference type="Pfam" id="PF04347">
    <property type="entry name" value="FliO"/>
    <property type="match status" value="1"/>
</dbReference>
<proteinExistence type="predicted"/>
<evidence type="ECO:0000256" key="6">
    <source>
        <dbReference type="SAM" id="Phobius"/>
    </source>
</evidence>
<accession>A0A7W7WYF1</accession>
<dbReference type="InterPro" id="IPR022781">
    <property type="entry name" value="Flagellar_biosynth_FliO"/>
</dbReference>
<dbReference type="RefSeq" id="WP_184673874.1">
    <property type="nucleotide sequence ID" value="NZ_BAABAI010000028.1"/>
</dbReference>
<sequence>MEALPRLLLGLVLILGLLWLIARVLRRPMRGRAVAAGLEVLARTQLTRGAGVAVVRVDRRALVLGVTDAGVSLLHEADADVFTAPTGTTHRTPLDLDELQARTEVQEQPAADGTTSKLNGSALSPATWRQAFDALKERSVRS</sequence>
<evidence type="ECO:0000256" key="3">
    <source>
        <dbReference type="ARBA" id="ARBA00022692"/>
    </source>
</evidence>
<keyword evidence="7" id="KW-0966">Cell projection</keyword>
<protein>
    <submittedName>
        <fullName evidence="7">Flagellar protein FliO/FliZ</fullName>
    </submittedName>
</protein>
<comment type="subcellular location">
    <subcellularLocation>
        <location evidence="1">Cell membrane</location>
    </subcellularLocation>
</comment>
<feature type="transmembrane region" description="Helical" evidence="6">
    <location>
        <begin position="6"/>
        <end position="25"/>
    </location>
</feature>
<dbReference type="Proteomes" id="UP000542674">
    <property type="component" value="Unassembled WGS sequence"/>
</dbReference>
<dbReference type="GO" id="GO:0044781">
    <property type="term" value="P:bacterial-type flagellum organization"/>
    <property type="evidence" value="ECO:0007669"/>
    <property type="project" value="InterPro"/>
</dbReference>
<comment type="caution">
    <text evidence="7">The sequence shown here is derived from an EMBL/GenBank/DDBJ whole genome shotgun (WGS) entry which is preliminary data.</text>
</comment>
<keyword evidence="8" id="KW-1185">Reference proteome</keyword>
<keyword evidence="4 6" id="KW-1133">Transmembrane helix</keyword>
<keyword evidence="2" id="KW-1003">Cell membrane</keyword>
<dbReference type="EMBL" id="JACHJS010000001">
    <property type="protein sequence ID" value="MBB4968375.1"/>
    <property type="molecule type" value="Genomic_DNA"/>
</dbReference>